<reference evidence="2" key="2">
    <citation type="submission" date="2020-10" db="UniProtKB">
        <authorList>
            <consortium name="WormBaseParasite"/>
        </authorList>
    </citation>
    <scope>IDENTIFICATION</scope>
</reference>
<dbReference type="AlphaFoldDB" id="A0A7E4VQK7"/>
<dbReference type="Proteomes" id="UP000492821">
    <property type="component" value="Unassembled WGS sequence"/>
</dbReference>
<evidence type="ECO:0000313" key="1">
    <source>
        <dbReference type="Proteomes" id="UP000492821"/>
    </source>
</evidence>
<reference evidence="1" key="1">
    <citation type="journal article" date="2013" name="Genetics">
        <title>The draft genome and transcriptome of Panagrellus redivivus are shaped by the harsh demands of a free-living lifestyle.</title>
        <authorList>
            <person name="Srinivasan J."/>
            <person name="Dillman A.R."/>
            <person name="Macchietto M.G."/>
            <person name="Heikkinen L."/>
            <person name="Lakso M."/>
            <person name="Fracchia K.M."/>
            <person name="Antoshechkin I."/>
            <person name="Mortazavi A."/>
            <person name="Wong G."/>
            <person name="Sternberg P.W."/>
        </authorList>
    </citation>
    <scope>NUCLEOTIDE SEQUENCE [LARGE SCALE GENOMIC DNA]</scope>
    <source>
        <strain evidence="1">MT8872</strain>
    </source>
</reference>
<name>A0A7E4VQK7_PANRE</name>
<dbReference type="WBParaSite" id="Pan_g23772.t1">
    <property type="protein sequence ID" value="Pan_g23772.t1"/>
    <property type="gene ID" value="Pan_g23772"/>
</dbReference>
<keyword evidence="1" id="KW-1185">Reference proteome</keyword>
<proteinExistence type="predicted"/>
<accession>A0A7E4VQK7</accession>
<evidence type="ECO:0000313" key="2">
    <source>
        <dbReference type="WBParaSite" id="Pan_g23772.t1"/>
    </source>
</evidence>
<protein>
    <submittedName>
        <fullName evidence="2">F-box domain-containing protein</fullName>
    </submittedName>
</protein>
<sequence length="314" mass="35715">MPFPANKLPYGFCARLSELSSPAERYKFQVAAGNFNICPPKVQQVRTDVALGKLTNVNGRVIPADIQPFTLGRNEVAECLSTLIFENFRLENFNSNIMNRVVLQPIYTTLQDCDVSIEFLRKLKTVTACRERSIIVGGIGNVLSFADTLKLFPHLDSISFESVIPAEPWLPDILGFISAPGCKLKELLLTGTYEHFATFSAEELKTSFETLNRDFRIILKLTDGETTAKANCDRLKQDLAREFITWNQDEEMPWVPNIKIDCGRNSTTTYYLCDKHVRRSKADTKCVKPRRTYKRGRKVIRIPKKKKKVKGGRK</sequence>
<organism evidence="1 2">
    <name type="scientific">Panagrellus redivivus</name>
    <name type="common">Microworm</name>
    <dbReference type="NCBI Taxonomy" id="6233"/>
    <lineage>
        <taxon>Eukaryota</taxon>
        <taxon>Metazoa</taxon>
        <taxon>Ecdysozoa</taxon>
        <taxon>Nematoda</taxon>
        <taxon>Chromadorea</taxon>
        <taxon>Rhabditida</taxon>
        <taxon>Tylenchina</taxon>
        <taxon>Panagrolaimomorpha</taxon>
        <taxon>Panagrolaimoidea</taxon>
        <taxon>Panagrolaimidae</taxon>
        <taxon>Panagrellus</taxon>
    </lineage>
</organism>